<name>A0A6I6F3V1_9CLOT</name>
<dbReference type="AlphaFoldDB" id="A0A6I6F3V1"/>
<evidence type="ECO:0000313" key="2">
    <source>
        <dbReference type="EMBL" id="QGU95058.1"/>
    </source>
</evidence>
<sequence>MFLMEYRLNKIDTELRQIVNDSIKEGKVHGNKELARVNKDREDKKGQQSNKNFKKELAKYKVKKKISVDAIKVKNIDVEASKEGINLTQGRFLDTKR</sequence>
<proteinExistence type="predicted"/>
<evidence type="ECO:0000313" key="3">
    <source>
        <dbReference type="Proteomes" id="UP000422764"/>
    </source>
</evidence>
<dbReference type="EMBL" id="CP046522">
    <property type="protein sequence ID" value="QGU95058.1"/>
    <property type="molecule type" value="Genomic_DNA"/>
</dbReference>
<accession>A0A6I6F3V1</accession>
<feature type="region of interest" description="Disordered" evidence="1">
    <location>
        <begin position="29"/>
        <end position="54"/>
    </location>
</feature>
<gene>
    <name evidence="2" type="ORF">GOM49_08115</name>
</gene>
<dbReference type="Proteomes" id="UP000422764">
    <property type="component" value="Chromosome"/>
</dbReference>
<feature type="compositionally biased region" description="Basic and acidic residues" evidence="1">
    <location>
        <begin position="29"/>
        <end position="46"/>
    </location>
</feature>
<keyword evidence="3" id="KW-1185">Reference proteome</keyword>
<evidence type="ECO:0000256" key="1">
    <source>
        <dbReference type="SAM" id="MobiDB-lite"/>
    </source>
</evidence>
<reference evidence="2 3" key="1">
    <citation type="submission" date="2019-12" db="EMBL/GenBank/DDBJ databases">
        <title>Genome sequenceing of Clostridium bovifaecis.</title>
        <authorList>
            <person name="Yao Y."/>
        </authorList>
    </citation>
    <scope>NUCLEOTIDE SEQUENCE [LARGE SCALE GENOMIC DNA]</scope>
    <source>
        <strain evidence="2 3">BXX</strain>
    </source>
</reference>
<protein>
    <submittedName>
        <fullName evidence="2">Uncharacterized protein</fullName>
    </submittedName>
</protein>
<organism evidence="2 3">
    <name type="scientific">Clostridium bovifaecis</name>
    <dbReference type="NCBI Taxonomy" id="2184719"/>
    <lineage>
        <taxon>Bacteria</taxon>
        <taxon>Bacillati</taxon>
        <taxon>Bacillota</taxon>
        <taxon>Clostridia</taxon>
        <taxon>Eubacteriales</taxon>
        <taxon>Clostridiaceae</taxon>
        <taxon>Clostridium</taxon>
    </lineage>
</organism>